<organism evidence="3 4">
    <name type="scientific">Glossina austeni</name>
    <name type="common">Savannah tsetse fly</name>
    <dbReference type="NCBI Taxonomy" id="7395"/>
    <lineage>
        <taxon>Eukaryota</taxon>
        <taxon>Metazoa</taxon>
        <taxon>Ecdysozoa</taxon>
        <taxon>Arthropoda</taxon>
        <taxon>Hexapoda</taxon>
        <taxon>Insecta</taxon>
        <taxon>Pterygota</taxon>
        <taxon>Neoptera</taxon>
        <taxon>Endopterygota</taxon>
        <taxon>Diptera</taxon>
        <taxon>Brachycera</taxon>
        <taxon>Muscomorpha</taxon>
        <taxon>Hippoboscoidea</taxon>
        <taxon>Glossinidae</taxon>
        <taxon>Glossina</taxon>
    </lineage>
</organism>
<keyword evidence="1" id="KW-0238">DNA-binding</keyword>
<dbReference type="GO" id="GO:0003677">
    <property type="term" value="F:DNA binding"/>
    <property type="evidence" value="ECO:0007669"/>
    <property type="project" value="UniProtKB-UniRule"/>
</dbReference>
<evidence type="ECO:0000313" key="4">
    <source>
        <dbReference type="Proteomes" id="UP000078200"/>
    </source>
</evidence>
<feature type="DNA-binding region" description="HMG box" evidence="1">
    <location>
        <begin position="16"/>
        <end position="85"/>
    </location>
</feature>
<dbReference type="Pfam" id="PF00505">
    <property type="entry name" value="HMG_box"/>
    <property type="match status" value="1"/>
</dbReference>
<name>A0A1A9V2Q9_GLOAU</name>
<dbReference type="SMART" id="SM00398">
    <property type="entry name" value="HMG"/>
    <property type="match status" value="1"/>
</dbReference>
<evidence type="ECO:0000313" key="3">
    <source>
        <dbReference type="EnsemblMetazoa" id="GAUT023863-PA"/>
    </source>
</evidence>
<dbReference type="InterPro" id="IPR036910">
    <property type="entry name" value="HMG_box_dom_sf"/>
</dbReference>
<dbReference type="AlphaFoldDB" id="A0A1A9V2Q9"/>
<dbReference type="EnsemblMetazoa" id="GAUT023863-RA">
    <property type="protein sequence ID" value="GAUT023863-PA"/>
    <property type="gene ID" value="GAUT023863"/>
</dbReference>
<dbReference type="Gene3D" id="1.10.30.10">
    <property type="entry name" value="High mobility group box domain"/>
    <property type="match status" value="1"/>
</dbReference>
<evidence type="ECO:0000256" key="1">
    <source>
        <dbReference type="PROSITE-ProRule" id="PRU00267"/>
    </source>
</evidence>
<accession>A0A1A9V2Q9</accession>
<dbReference type="CDD" id="cd00084">
    <property type="entry name" value="HMG-box_SF"/>
    <property type="match status" value="1"/>
</dbReference>
<dbReference type="InterPro" id="IPR009071">
    <property type="entry name" value="HMG_box_dom"/>
</dbReference>
<keyword evidence="1" id="KW-0539">Nucleus</keyword>
<protein>
    <recommendedName>
        <fullName evidence="2">HMG box domain-containing protein</fullName>
    </recommendedName>
</protein>
<keyword evidence="4" id="KW-1185">Reference proteome</keyword>
<proteinExistence type="predicted"/>
<dbReference type="STRING" id="7395.A0A1A9V2Q9"/>
<dbReference type="PROSITE" id="PS50118">
    <property type="entry name" value="HMG_BOX_2"/>
    <property type="match status" value="1"/>
</dbReference>
<sequence length="104" mass="12371">MSSQGSADKGEKRETKSKPTNTFFVFLQEYRQQLKDAGFTGIPSPKICQLAGQRWRKMSNDQKLPYKIWARRNREQLREGKMRKEIQKLNLENRIKKVRPNFIN</sequence>
<reference evidence="3" key="1">
    <citation type="submission" date="2020-05" db="UniProtKB">
        <authorList>
            <consortium name="EnsemblMetazoa"/>
        </authorList>
    </citation>
    <scope>IDENTIFICATION</scope>
    <source>
        <strain evidence="3">TTRI</strain>
    </source>
</reference>
<feature type="domain" description="HMG box" evidence="2">
    <location>
        <begin position="16"/>
        <end position="85"/>
    </location>
</feature>
<dbReference type="GO" id="GO:0005634">
    <property type="term" value="C:nucleus"/>
    <property type="evidence" value="ECO:0007669"/>
    <property type="project" value="UniProtKB-UniRule"/>
</dbReference>
<evidence type="ECO:0000259" key="2">
    <source>
        <dbReference type="PROSITE" id="PS50118"/>
    </source>
</evidence>
<dbReference type="Proteomes" id="UP000078200">
    <property type="component" value="Unassembled WGS sequence"/>
</dbReference>
<dbReference type="SUPFAM" id="SSF47095">
    <property type="entry name" value="HMG-box"/>
    <property type="match status" value="1"/>
</dbReference>
<dbReference type="VEuPathDB" id="VectorBase:GAUT023863"/>